<accession>A0A6A7AIM4</accession>
<keyword evidence="2" id="KW-0274">FAD</keyword>
<evidence type="ECO:0000313" key="6">
    <source>
        <dbReference type="EMBL" id="KAF2833076.1"/>
    </source>
</evidence>
<dbReference type="SUPFAM" id="SSF51905">
    <property type="entry name" value="FAD/NAD(P)-binding domain"/>
    <property type="match status" value="1"/>
</dbReference>
<dbReference type="GO" id="GO:0071949">
    <property type="term" value="F:FAD binding"/>
    <property type="evidence" value="ECO:0007669"/>
    <property type="project" value="InterPro"/>
</dbReference>
<evidence type="ECO:0000256" key="4">
    <source>
        <dbReference type="SAM" id="SignalP"/>
    </source>
</evidence>
<evidence type="ECO:0000256" key="1">
    <source>
        <dbReference type="ARBA" id="ARBA00022630"/>
    </source>
</evidence>
<dbReference type="OrthoDB" id="655030at2759"/>
<keyword evidence="1" id="KW-0285">Flavoprotein</keyword>
<feature type="chain" id="PRO_5025447396" evidence="4">
    <location>
        <begin position="19"/>
        <end position="435"/>
    </location>
</feature>
<dbReference type="AlphaFoldDB" id="A0A6A7AIM4"/>
<dbReference type="Gene3D" id="3.50.50.60">
    <property type="entry name" value="FAD/NAD(P)-binding domain"/>
    <property type="match status" value="1"/>
</dbReference>
<evidence type="ECO:0000313" key="7">
    <source>
        <dbReference type="Proteomes" id="UP000799424"/>
    </source>
</evidence>
<dbReference type="InterPro" id="IPR051704">
    <property type="entry name" value="FAD_aromatic-hydroxylase"/>
</dbReference>
<keyword evidence="4" id="KW-0732">Signal</keyword>
<protein>
    <submittedName>
        <fullName evidence="6">FAD/NAD(P)-binding domain-containing protein</fullName>
    </submittedName>
</protein>
<dbReference type="PANTHER" id="PTHR46865:SF7">
    <property type="entry name" value="MONOOXYGENASE, PUTATIVE (AFU_ORTHOLOGUE AFUA_8G07040)-RELATED"/>
    <property type="match status" value="1"/>
</dbReference>
<organism evidence="6 7">
    <name type="scientific">Ophiobolus disseminans</name>
    <dbReference type="NCBI Taxonomy" id="1469910"/>
    <lineage>
        <taxon>Eukaryota</taxon>
        <taxon>Fungi</taxon>
        <taxon>Dikarya</taxon>
        <taxon>Ascomycota</taxon>
        <taxon>Pezizomycotina</taxon>
        <taxon>Dothideomycetes</taxon>
        <taxon>Pleosporomycetidae</taxon>
        <taxon>Pleosporales</taxon>
        <taxon>Pleosporineae</taxon>
        <taxon>Phaeosphaeriaceae</taxon>
        <taxon>Ophiobolus</taxon>
    </lineage>
</organism>
<dbReference type="EMBL" id="MU006216">
    <property type="protein sequence ID" value="KAF2833076.1"/>
    <property type="molecule type" value="Genomic_DNA"/>
</dbReference>
<feature type="domain" description="FAD-binding" evidence="5">
    <location>
        <begin position="4"/>
        <end position="356"/>
    </location>
</feature>
<evidence type="ECO:0000259" key="5">
    <source>
        <dbReference type="Pfam" id="PF01494"/>
    </source>
</evidence>
<dbReference type="Proteomes" id="UP000799424">
    <property type="component" value="Unassembled WGS sequence"/>
</dbReference>
<evidence type="ECO:0000256" key="3">
    <source>
        <dbReference type="ARBA" id="ARBA00023002"/>
    </source>
</evidence>
<dbReference type="PANTHER" id="PTHR46865">
    <property type="entry name" value="OXIDOREDUCTASE-RELATED"/>
    <property type="match status" value="1"/>
</dbReference>
<keyword evidence="7" id="KW-1185">Reference proteome</keyword>
<gene>
    <name evidence="6" type="ORF">CC86DRAFT_441741</name>
</gene>
<dbReference type="Pfam" id="PF01494">
    <property type="entry name" value="FAD_binding_3"/>
    <property type="match status" value="1"/>
</dbReference>
<dbReference type="PRINTS" id="PR00420">
    <property type="entry name" value="RNGMNOXGNASE"/>
</dbReference>
<sequence>MPLNILIIGAGCAGPVFAHLLQKAEPKHTITVIERSPSLRTGGQQLDFKENGIPIARGMGILDTLKAACVHETGMQLVDQKGRSLMQFGVNSSAKQGLNLTNEYEIMRGDMVKVFYDSSIAERRKIEASGEKEGGLTYKFDTTVTHLDQSGKGATVTFSNGEKAHYDLVVAADGQNSRTRRMVFGDEVNAKCFMNMGVHAAYFDIPRLESEDSNARIMFAPGSRMIMTRTGDRPITQVYLFLMKNKERHERMKAVHRQPLEKQKEAWAEIFENTGWDSKRFIEGMRTTDDFYAHEVGQVHMPQLYNGRVVLLGDAGYCPSPFTGMGTTLSLVGSYILAGELAKHGNDVDGALQAYHDLMQEPLEKYQKLSTGGTESNFYPASQLGITIANSVLWILSSLKIDKMILWVGGLLPEKKDAYVLPVYPELSLDYGEKV</sequence>
<dbReference type="InterPro" id="IPR002938">
    <property type="entry name" value="FAD-bd"/>
</dbReference>
<dbReference type="GO" id="GO:0016491">
    <property type="term" value="F:oxidoreductase activity"/>
    <property type="evidence" value="ECO:0007669"/>
    <property type="project" value="UniProtKB-KW"/>
</dbReference>
<keyword evidence="3" id="KW-0560">Oxidoreductase</keyword>
<name>A0A6A7AIM4_9PLEO</name>
<proteinExistence type="predicted"/>
<feature type="signal peptide" evidence="4">
    <location>
        <begin position="1"/>
        <end position="18"/>
    </location>
</feature>
<reference evidence="6" key="1">
    <citation type="journal article" date="2020" name="Stud. Mycol.">
        <title>101 Dothideomycetes genomes: a test case for predicting lifestyles and emergence of pathogens.</title>
        <authorList>
            <person name="Haridas S."/>
            <person name="Albert R."/>
            <person name="Binder M."/>
            <person name="Bloem J."/>
            <person name="Labutti K."/>
            <person name="Salamov A."/>
            <person name="Andreopoulos B."/>
            <person name="Baker S."/>
            <person name="Barry K."/>
            <person name="Bills G."/>
            <person name="Bluhm B."/>
            <person name="Cannon C."/>
            <person name="Castanera R."/>
            <person name="Culley D."/>
            <person name="Daum C."/>
            <person name="Ezra D."/>
            <person name="Gonzalez J."/>
            <person name="Henrissat B."/>
            <person name="Kuo A."/>
            <person name="Liang C."/>
            <person name="Lipzen A."/>
            <person name="Lutzoni F."/>
            <person name="Magnuson J."/>
            <person name="Mondo S."/>
            <person name="Nolan M."/>
            <person name="Ohm R."/>
            <person name="Pangilinan J."/>
            <person name="Park H.-J."/>
            <person name="Ramirez L."/>
            <person name="Alfaro M."/>
            <person name="Sun H."/>
            <person name="Tritt A."/>
            <person name="Yoshinaga Y."/>
            <person name="Zwiers L.-H."/>
            <person name="Turgeon B."/>
            <person name="Goodwin S."/>
            <person name="Spatafora J."/>
            <person name="Crous P."/>
            <person name="Grigoriev I."/>
        </authorList>
    </citation>
    <scope>NUCLEOTIDE SEQUENCE</scope>
    <source>
        <strain evidence="6">CBS 113818</strain>
    </source>
</reference>
<dbReference type="InterPro" id="IPR036188">
    <property type="entry name" value="FAD/NAD-bd_sf"/>
</dbReference>
<evidence type="ECO:0000256" key="2">
    <source>
        <dbReference type="ARBA" id="ARBA00022827"/>
    </source>
</evidence>